<dbReference type="OrthoDB" id="275181at2"/>
<organism evidence="1 2">
    <name type="scientific">Melaminivora alkalimesophila</name>
    <dbReference type="NCBI Taxonomy" id="1165852"/>
    <lineage>
        <taxon>Bacteria</taxon>
        <taxon>Pseudomonadati</taxon>
        <taxon>Pseudomonadota</taxon>
        <taxon>Betaproteobacteria</taxon>
        <taxon>Burkholderiales</taxon>
        <taxon>Comamonadaceae</taxon>
        <taxon>Melaminivora</taxon>
    </lineage>
</organism>
<gene>
    <name evidence="1" type="ORF">DFR36_106176</name>
</gene>
<comment type="caution">
    <text evidence="1">The sequence shown here is derived from an EMBL/GenBank/DDBJ whole genome shotgun (WGS) entry which is preliminary data.</text>
</comment>
<reference evidence="1 2" key="1">
    <citation type="submission" date="2018-05" db="EMBL/GenBank/DDBJ databases">
        <title>Genomic Encyclopedia of Type Strains, Phase IV (KMG-IV): sequencing the most valuable type-strain genomes for metagenomic binning, comparative biology and taxonomic classification.</title>
        <authorList>
            <person name="Goeker M."/>
        </authorList>
    </citation>
    <scope>NUCLEOTIDE SEQUENCE [LARGE SCALE GENOMIC DNA]</scope>
    <source>
        <strain evidence="1 2">DSM 26006</strain>
    </source>
</reference>
<proteinExistence type="predicted"/>
<accession>A0A317RBX1</accession>
<evidence type="ECO:0000313" key="2">
    <source>
        <dbReference type="Proteomes" id="UP000246483"/>
    </source>
</evidence>
<dbReference type="Proteomes" id="UP000246483">
    <property type="component" value="Unassembled WGS sequence"/>
</dbReference>
<protein>
    <recommendedName>
        <fullName evidence="3">Alpha/beta hydrolase family protein</fullName>
    </recommendedName>
</protein>
<keyword evidence="2" id="KW-1185">Reference proteome</keyword>
<dbReference type="InterPro" id="IPR029058">
    <property type="entry name" value="AB_hydrolase_fold"/>
</dbReference>
<dbReference type="PANTHER" id="PTHR37946:SF1">
    <property type="entry name" value="SLL1969 PROTEIN"/>
    <property type="match status" value="1"/>
</dbReference>
<dbReference type="AlphaFoldDB" id="A0A317RBX1"/>
<dbReference type="Gene3D" id="3.40.50.1820">
    <property type="entry name" value="alpha/beta hydrolase"/>
    <property type="match status" value="1"/>
</dbReference>
<dbReference type="EMBL" id="QGUB01000006">
    <property type="protein sequence ID" value="PWW45686.1"/>
    <property type="molecule type" value="Genomic_DNA"/>
</dbReference>
<evidence type="ECO:0000313" key="1">
    <source>
        <dbReference type="EMBL" id="PWW45686.1"/>
    </source>
</evidence>
<name>A0A317RBX1_9BURK</name>
<dbReference type="PANTHER" id="PTHR37946">
    <property type="entry name" value="SLL1969 PROTEIN"/>
    <property type="match status" value="1"/>
</dbReference>
<dbReference type="SUPFAM" id="SSF53474">
    <property type="entry name" value="alpha/beta-Hydrolases"/>
    <property type="match status" value="1"/>
</dbReference>
<sequence length="303" mass="33213">MGNARWQRWLVAAHGLAIALWMGLAWRGNSPWLALAGPVAVPLASRLLMLPQFLLMAAVRAHAGEPRPTAGALLRGWWTESRWAALVFGWWQPFRHRALPDWLPPPAPGQPAARGVVLVHGYLCNRGFWLPWLRLLRARGHPYVALTLEPAFGSIDDYAGAIEAAVQRVQAATGRAPLVVGHSMGGLAIRAWLRAVPGAEERAHRLVTLGTPHHGTWPAQHARSTNGRQMVPDSPWLRALAAAEPAARRARFVCWQSDGDNVVYPARAAWLEGADNRVLAGVPHVALAFYPEVVAQCLAWLDE</sequence>
<dbReference type="RefSeq" id="WP_110012358.1">
    <property type="nucleotide sequence ID" value="NZ_QGUB01000006.1"/>
</dbReference>
<evidence type="ECO:0008006" key="3">
    <source>
        <dbReference type="Google" id="ProtNLM"/>
    </source>
</evidence>